<evidence type="ECO:0000256" key="2">
    <source>
        <dbReference type="ARBA" id="ARBA00023015"/>
    </source>
</evidence>
<dbReference type="GO" id="GO:0003700">
    <property type="term" value="F:DNA-binding transcription factor activity"/>
    <property type="evidence" value="ECO:0007669"/>
    <property type="project" value="InterPro"/>
</dbReference>
<dbReference type="InterPro" id="IPR000847">
    <property type="entry name" value="LysR_HTH_N"/>
</dbReference>
<dbReference type="SUPFAM" id="SSF46785">
    <property type="entry name" value="Winged helix' DNA-binding domain"/>
    <property type="match status" value="1"/>
</dbReference>
<organism evidence="6 7">
    <name type="scientific">Verticiella sediminum</name>
    <dbReference type="NCBI Taxonomy" id="1247510"/>
    <lineage>
        <taxon>Bacteria</taxon>
        <taxon>Pseudomonadati</taxon>
        <taxon>Pseudomonadota</taxon>
        <taxon>Betaproteobacteria</taxon>
        <taxon>Burkholderiales</taxon>
        <taxon>Alcaligenaceae</taxon>
        <taxon>Verticiella</taxon>
    </lineage>
</organism>
<dbReference type="EMBL" id="VLTJ01000029">
    <property type="protein sequence ID" value="TSH93131.1"/>
    <property type="molecule type" value="Genomic_DNA"/>
</dbReference>
<dbReference type="CDD" id="cd05466">
    <property type="entry name" value="PBP2_LTTR_substrate"/>
    <property type="match status" value="1"/>
</dbReference>
<dbReference type="FunFam" id="1.10.10.10:FF:000001">
    <property type="entry name" value="LysR family transcriptional regulator"/>
    <property type="match status" value="1"/>
</dbReference>
<dbReference type="Pfam" id="PF03466">
    <property type="entry name" value="LysR_substrate"/>
    <property type="match status" value="1"/>
</dbReference>
<gene>
    <name evidence="6" type="ORF">FOZ76_16185</name>
</gene>
<comment type="caution">
    <text evidence="6">The sequence shown here is derived from an EMBL/GenBank/DDBJ whole genome shotgun (WGS) entry which is preliminary data.</text>
</comment>
<dbReference type="PROSITE" id="PS50931">
    <property type="entry name" value="HTH_LYSR"/>
    <property type="match status" value="1"/>
</dbReference>
<evidence type="ECO:0000259" key="5">
    <source>
        <dbReference type="PROSITE" id="PS50931"/>
    </source>
</evidence>
<dbReference type="PANTHER" id="PTHR30126:SF94">
    <property type="entry name" value="LYSR FAMILY TRANSCRIPTIONAL REGULATOR"/>
    <property type="match status" value="1"/>
</dbReference>
<comment type="similarity">
    <text evidence="1">Belongs to the LysR transcriptional regulatory family.</text>
</comment>
<keyword evidence="7" id="KW-1185">Reference proteome</keyword>
<evidence type="ECO:0000256" key="3">
    <source>
        <dbReference type="ARBA" id="ARBA00023125"/>
    </source>
</evidence>
<dbReference type="AlphaFoldDB" id="A0A556AJS3"/>
<keyword evidence="3" id="KW-0238">DNA-binding</keyword>
<evidence type="ECO:0000313" key="6">
    <source>
        <dbReference type="EMBL" id="TSH93131.1"/>
    </source>
</evidence>
<keyword evidence="4" id="KW-0804">Transcription</keyword>
<evidence type="ECO:0000256" key="1">
    <source>
        <dbReference type="ARBA" id="ARBA00009437"/>
    </source>
</evidence>
<dbReference type="InterPro" id="IPR036388">
    <property type="entry name" value="WH-like_DNA-bd_sf"/>
</dbReference>
<accession>A0A556AJS3</accession>
<dbReference type="InterPro" id="IPR005119">
    <property type="entry name" value="LysR_subst-bd"/>
</dbReference>
<protein>
    <submittedName>
        <fullName evidence="6">LysR family transcriptional regulator</fullName>
    </submittedName>
</protein>
<proteinExistence type="inferred from homology"/>
<dbReference type="GO" id="GO:0000976">
    <property type="term" value="F:transcription cis-regulatory region binding"/>
    <property type="evidence" value="ECO:0007669"/>
    <property type="project" value="TreeGrafter"/>
</dbReference>
<dbReference type="Gene3D" id="1.10.10.10">
    <property type="entry name" value="Winged helix-like DNA-binding domain superfamily/Winged helix DNA-binding domain"/>
    <property type="match status" value="1"/>
</dbReference>
<sequence length="287" mass="31898">MLVSELKSFYAVARCGTVTKAAEQLGVSQPTVTGQLRQLEARYGIELFHRQGRGLQLSAEGERLLPLVERLVQQESEIEFRLRDASDLRGGSLRVGATGPFYIMQTLQRYHERYPGVDVSLAIGNSQAMLAALHDYRIEVATSAYRVDDERLHRQTIAVDPLHVVAHRDHPLARGKLVALTELARHTLLLREPGSMTRQASEALLVEAQVQPRRVLEIGSREAIRQAVLCGLGVSLMPVREVASHPDLLALPLRGIQAQMCEYLYCLCERRPVQAIARFLALAPALA</sequence>
<dbReference type="InterPro" id="IPR017724">
    <property type="entry name" value="Tscrpt_reg_LysR"/>
</dbReference>
<dbReference type="PRINTS" id="PR00039">
    <property type="entry name" value="HTHLYSR"/>
</dbReference>
<name>A0A556AJS3_9BURK</name>
<dbReference type="Gene3D" id="3.40.190.290">
    <property type="match status" value="1"/>
</dbReference>
<dbReference type="Pfam" id="PF00126">
    <property type="entry name" value="HTH_1"/>
    <property type="match status" value="1"/>
</dbReference>
<evidence type="ECO:0000313" key="7">
    <source>
        <dbReference type="Proteomes" id="UP000318405"/>
    </source>
</evidence>
<dbReference type="InterPro" id="IPR036390">
    <property type="entry name" value="WH_DNA-bd_sf"/>
</dbReference>
<reference evidence="6 7" key="1">
    <citation type="submission" date="2019-07" db="EMBL/GenBank/DDBJ databases">
        <title>Qingshengfaniella alkalisoli gen. nov., sp. nov., isolated from saline soil.</title>
        <authorList>
            <person name="Xu L."/>
            <person name="Huang X.-X."/>
            <person name="Sun J.-Q."/>
        </authorList>
    </citation>
    <scope>NUCLEOTIDE SEQUENCE [LARGE SCALE GENOMIC DNA]</scope>
    <source>
        <strain evidence="6 7">DSM 27279</strain>
    </source>
</reference>
<dbReference type="NCBIfam" id="TIGR03339">
    <property type="entry name" value="phn_lysR"/>
    <property type="match status" value="1"/>
</dbReference>
<dbReference type="Proteomes" id="UP000318405">
    <property type="component" value="Unassembled WGS sequence"/>
</dbReference>
<dbReference type="SUPFAM" id="SSF53850">
    <property type="entry name" value="Periplasmic binding protein-like II"/>
    <property type="match status" value="1"/>
</dbReference>
<keyword evidence="2" id="KW-0805">Transcription regulation</keyword>
<evidence type="ECO:0000256" key="4">
    <source>
        <dbReference type="ARBA" id="ARBA00023163"/>
    </source>
</evidence>
<dbReference type="RefSeq" id="WP_143949497.1">
    <property type="nucleotide sequence ID" value="NZ_BAABMB010000001.1"/>
</dbReference>
<dbReference type="PANTHER" id="PTHR30126">
    <property type="entry name" value="HTH-TYPE TRANSCRIPTIONAL REGULATOR"/>
    <property type="match status" value="1"/>
</dbReference>
<feature type="domain" description="HTH lysR-type" evidence="5">
    <location>
        <begin position="1"/>
        <end position="58"/>
    </location>
</feature>
<dbReference type="OrthoDB" id="9786526at2"/>